<protein>
    <submittedName>
        <fullName evidence="2">Uncharacterized protein</fullName>
    </submittedName>
</protein>
<comment type="caution">
    <text evidence="2">The sequence shown here is derived from an EMBL/GenBank/DDBJ whole genome shotgun (WGS) entry which is preliminary data.</text>
</comment>
<name>A0ABD1SKG0_9LAMI</name>
<feature type="compositionally biased region" description="Polar residues" evidence="1">
    <location>
        <begin position="88"/>
        <end position="101"/>
    </location>
</feature>
<evidence type="ECO:0000256" key="1">
    <source>
        <dbReference type="SAM" id="MobiDB-lite"/>
    </source>
</evidence>
<proteinExistence type="predicted"/>
<feature type="compositionally biased region" description="Polar residues" evidence="1">
    <location>
        <begin position="1"/>
        <end position="10"/>
    </location>
</feature>
<dbReference type="Proteomes" id="UP001604277">
    <property type="component" value="Unassembled WGS sequence"/>
</dbReference>
<evidence type="ECO:0000313" key="2">
    <source>
        <dbReference type="EMBL" id="KAL2501216.1"/>
    </source>
</evidence>
<gene>
    <name evidence="2" type="ORF">Fot_35064</name>
</gene>
<reference evidence="3" key="1">
    <citation type="submission" date="2024-07" db="EMBL/GenBank/DDBJ databases">
        <title>Two chromosome-level genome assemblies of Korean endemic species Abeliophyllum distichum and Forsythia ovata (Oleaceae).</title>
        <authorList>
            <person name="Jang H."/>
        </authorList>
    </citation>
    <scope>NUCLEOTIDE SEQUENCE [LARGE SCALE GENOMIC DNA]</scope>
</reference>
<dbReference type="EMBL" id="JBFOLJ010000010">
    <property type="protein sequence ID" value="KAL2501216.1"/>
    <property type="molecule type" value="Genomic_DNA"/>
</dbReference>
<dbReference type="AlphaFoldDB" id="A0ABD1SKG0"/>
<accession>A0ABD1SKG0</accession>
<evidence type="ECO:0000313" key="3">
    <source>
        <dbReference type="Proteomes" id="UP001604277"/>
    </source>
</evidence>
<organism evidence="2 3">
    <name type="scientific">Forsythia ovata</name>
    <dbReference type="NCBI Taxonomy" id="205694"/>
    <lineage>
        <taxon>Eukaryota</taxon>
        <taxon>Viridiplantae</taxon>
        <taxon>Streptophyta</taxon>
        <taxon>Embryophyta</taxon>
        <taxon>Tracheophyta</taxon>
        <taxon>Spermatophyta</taxon>
        <taxon>Magnoliopsida</taxon>
        <taxon>eudicotyledons</taxon>
        <taxon>Gunneridae</taxon>
        <taxon>Pentapetalae</taxon>
        <taxon>asterids</taxon>
        <taxon>lamiids</taxon>
        <taxon>Lamiales</taxon>
        <taxon>Oleaceae</taxon>
        <taxon>Forsythieae</taxon>
        <taxon>Forsythia</taxon>
    </lineage>
</organism>
<keyword evidence="3" id="KW-1185">Reference proteome</keyword>
<feature type="region of interest" description="Disordered" evidence="1">
    <location>
        <begin position="1"/>
        <end position="33"/>
    </location>
</feature>
<feature type="region of interest" description="Disordered" evidence="1">
    <location>
        <begin position="76"/>
        <end position="101"/>
    </location>
</feature>
<sequence>MSGSGSNSVENPRRVGDESLAISIGRNAMRKRNKRFSRMMSQLAQTVENMAANTQHFAEANAAMRQLLMQQGQSIPPLREDMGENQVEESVQMHQVSHNSR</sequence>